<evidence type="ECO:0000256" key="8">
    <source>
        <dbReference type="SAM" id="MobiDB-lite"/>
    </source>
</evidence>
<evidence type="ECO:0000256" key="4">
    <source>
        <dbReference type="ARBA" id="ARBA00022833"/>
    </source>
</evidence>
<evidence type="ECO:0000256" key="7">
    <source>
        <dbReference type="PROSITE-ProRule" id="PRU00325"/>
    </source>
</evidence>
<dbReference type="SMART" id="SM00575">
    <property type="entry name" value="ZnF_PMZ"/>
    <property type="match status" value="1"/>
</dbReference>
<feature type="region of interest" description="Disordered" evidence="8">
    <location>
        <begin position="866"/>
        <end position="896"/>
    </location>
</feature>
<dbReference type="Pfam" id="PF10551">
    <property type="entry name" value="MULE"/>
    <property type="match status" value="1"/>
</dbReference>
<evidence type="ECO:0000256" key="6">
    <source>
        <dbReference type="ARBA" id="ARBA00023172"/>
    </source>
</evidence>
<evidence type="ECO:0000256" key="2">
    <source>
        <dbReference type="ARBA" id="ARBA00022723"/>
    </source>
</evidence>
<sequence length="896" mass="103901">MEDMNVDLLFHHGGKWTLKPHLLYDERYVHSLRAFNSNHLNLIDIKEVFENNLGFVLVKQVLVKGPSGNLFLVQDSDGIRILQELLTEAFRVVHVFAVDDNEEIVFAPNIINHSETYHVQCEYGTDAELESDDGLVDPTSDGEYDFEELELIKMQKNKEVNANLSHYKDLFLNMTFKNLDDARKTCNLYALATKKPLKVAKSDRKRLRYRCIEGCPFAILVSLDGKGPGYKLKTFKQEHNCEEALHNPRATTNTLSHYFKSKVQNNPKYALKDMKQDLMNNFNLNTNDSKLKRAKRMALQKMQGSFLDEYNRLEAYANEIRMTNPGSDVVINLSKDAMVKGKRKFLRMYICFNAMKVGWKEGLRPFIGLDGTFLKGQCKGQLLVAMAQDCDNSFYPLAWAVVDKKTTTTWTWFLQLLEKSLNLKNGDSITFMSDMQKGLLNAVENVLPLSNHRYCVRHVEANWMKRFRTGEMKKLMWWAAWCTYEEDFKDQLNALGALSEEAAEDLVKFPPQRWCRTYFDTVCKNQMVDNNFTESFNSWILVPRGKPILKMLEEIRVKIMNRLRKKEKEAETWNIHYKHSPKCMELFIAYSKIANLCKLEFNGDLGFEVSEGEDRHIVNIVEKKCSCRSWQLTGIPCPHAIKTLRYKNIEPRDEISWWYTKEAYLRTYGAKLLPMRGEQFWQVLPEHAMDPPDLVKTVGRPKFKRDREKNAAIKRAGEWSHSRKGTKMTCSKCGSQAHNARSCKASEKGSISSLKRKRGRTEEVEQDEEVFDVNSSAPQLTQEGFESDIYAPRQRQYEPFGPTRELESDPILRPRIIFEELTRLKMRQNQQTRSANRVITFRGDHRGVSEPTDLPYSPTKVTWKGKEAMTSNQLERAREKKVGKLKTKKANGRSQI</sequence>
<feature type="domain" description="SWIM-type" evidence="9">
    <location>
        <begin position="607"/>
        <end position="648"/>
    </location>
</feature>
<keyword evidence="6" id="KW-0233">DNA recombination</keyword>
<gene>
    <name evidence="10" type="ORF">MTR67_050060</name>
</gene>
<dbReference type="Proteomes" id="UP001234989">
    <property type="component" value="Chromosome 12"/>
</dbReference>
<feature type="compositionally biased region" description="Basic residues" evidence="8">
    <location>
        <begin position="883"/>
        <end position="896"/>
    </location>
</feature>
<accession>A0AAF1A175</accession>
<dbReference type="GO" id="GO:0003677">
    <property type="term" value="F:DNA binding"/>
    <property type="evidence" value="ECO:0007669"/>
    <property type="project" value="UniProtKB-KW"/>
</dbReference>
<dbReference type="InterPro" id="IPR018289">
    <property type="entry name" value="MULE_transposase_dom"/>
</dbReference>
<proteinExistence type="predicted"/>
<dbReference type="Pfam" id="PF04434">
    <property type="entry name" value="SWIM"/>
    <property type="match status" value="1"/>
</dbReference>
<evidence type="ECO:0000256" key="5">
    <source>
        <dbReference type="ARBA" id="ARBA00023125"/>
    </source>
</evidence>
<name>A0AAF1A175_SOLVR</name>
<dbReference type="EMBL" id="CP133623">
    <property type="protein sequence ID" value="WMV56675.1"/>
    <property type="molecule type" value="Genomic_DNA"/>
</dbReference>
<keyword evidence="1" id="KW-0815">Transposition</keyword>
<evidence type="ECO:0000313" key="10">
    <source>
        <dbReference type="EMBL" id="WMV56675.1"/>
    </source>
</evidence>
<keyword evidence="4" id="KW-0862">Zinc</keyword>
<feature type="compositionally biased region" description="Basic and acidic residues" evidence="8">
    <location>
        <begin position="705"/>
        <end position="721"/>
    </location>
</feature>
<dbReference type="GO" id="GO:0008270">
    <property type="term" value="F:zinc ion binding"/>
    <property type="evidence" value="ECO:0007669"/>
    <property type="project" value="UniProtKB-KW"/>
</dbReference>
<dbReference type="PANTHER" id="PTHR31973:SF189">
    <property type="entry name" value="TRANSPOSASE, MUDR, PLANT, MULE TRANSPOSASE DOMAIN PROTEIN-RELATED"/>
    <property type="match status" value="1"/>
</dbReference>
<keyword evidence="3 7" id="KW-0863">Zinc-finger</keyword>
<reference evidence="10" key="1">
    <citation type="submission" date="2023-08" db="EMBL/GenBank/DDBJ databases">
        <title>A de novo genome assembly of Solanum verrucosum Schlechtendal, a Mexican diploid species geographically isolated from the other diploid A-genome species in potato relatives.</title>
        <authorList>
            <person name="Hosaka K."/>
        </authorList>
    </citation>
    <scope>NUCLEOTIDE SEQUENCE</scope>
    <source>
        <tissue evidence="10">Young leaves</tissue>
    </source>
</reference>
<organism evidence="10 11">
    <name type="scientific">Solanum verrucosum</name>
    <dbReference type="NCBI Taxonomy" id="315347"/>
    <lineage>
        <taxon>Eukaryota</taxon>
        <taxon>Viridiplantae</taxon>
        <taxon>Streptophyta</taxon>
        <taxon>Embryophyta</taxon>
        <taxon>Tracheophyta</taxon>
        <taxon>Spermatophyta</taxon>
        <taxon>Magnoliopsida</taxon>
        <taxon>eudicotyledons</taxon>
        <taxon>Gunneridae</taxon>
        <taxon>Pentapetalae</taxon>
        <taxon>asterids</taxon>
        <taxon>lamiids</taxon>
        <taxon>Solanales</taxon>
        <taxon>Solanaceae</taxon>
        <taxon>Solanoideae</taxon>
        <taxon>Solaneae</taxon>
        <taxon>Solanum</taxon>
    </lineage>
</organism>
<feature type="compositionally biased region" description="Polar residues" evidence="8">
    <location>
        <begin position="728"/>
        <end position="739"/>
    </location>
</feature>
<dbReference type="GO" id="GO:0004803">
    <property type="term" value="F:transposase activity"/>
    <property type="evidence" value="ECO:0007669"/>
    <property type="project" value="InterPro"/>
</dbReference>
<dbReference type="PROSITE" id="PS01007">
    <property type="entry name" value="TRANSPOSASE_MUTATOR"/>
    <property type="match status" value="1"/>
</dbReference>
<dbReference type="GO" id="GO:0006313">
    <property type="term" value="P:DNA transposition"/>
    <property type="evidence" value="ECO:0007669"/>
    <property type="project" value="InterPro"/>
</dbReference>
<dbReference type="PROSITE" id="PS50966">
    <property type="entry name" value="ZF_SWIM"/>
    <property type="match status" value="1"/>
</dbReference>
<protein>
    <recommendedName>
        <fullName evidence="9">SWIM-type domain-containing protein</fullName>
    </recommendedName>
</protein>
<feature type="region of interest" description="Disordered" evidence="8">
    <location>
        <begin position="705"/>
        <end position="774"/>
    </location>
</feature>
<dbReference type="InterPro" id="IPR007527">
    <property type="entry name" value="Znf_SWIM"/>
</dbReference>
<keyword evidence="2" id="KW-0479">Metal-binding</keyword>
<dbReference type="PANTHER" id="PTHR31973">
    <property type="entry name" value="POLYPROTEIN, PUTATIVE-RELATED"/>
    <property type="match status" value="1"/>
</dbReference>
<dbReference type="InterPro" id="IPR006564">
    <property type="entry name" value="Znf_PMZ"/>
</dbReference>
<evidence type="ECO:0000313" key="11">
    <source>
        <dbReference type="Proteomes" id="UP001234989"/>
    </source>
</evidence>
<dbReference type="InterPro" id="IPR001207">
    <property type="entry name" value="Transposase_mutator"/>
</dbReference>
<evidence type="ECO:0000256" key="3">
    <source>
        <dbReference type="ARBA" id="ARBA00022771"/>
    </source>
</evidence>
<keyword evidence="11" id="KW-1185">Reference proteome</keyword>
<evidence type="ECO:0000256" key="1">
    <source>
        <dbReference type="ARBA" id="ARBA00022578"/>
    </source>
</evidence>
<dbReference type="AlphaFoldDB" id="A0AAF1A175"/>
<keyword evidence="5" id="KW-0238">DNA-binding</keyword>
<evidence type="ECO:0000259" key="9">
    <source>
        <dbReference type="PROSITE" id="PS50966"/>
    </source>
</evidence>